<feature type="chain" id="PRO_5020904271" evidence="2">
    <location>
        <begin position="29"/>
        <end position="411"/>
    </location>
</feature>
<evidence type="ECO:0000256" key="1">
    <source>
        <dbReference type="SAM" id="MobiDB-lite"/>
    </source>
</evidence>
<dbReference type="AlphaFoldDB" id="A0A4U1JKL4"/>
<organism evidence="3 4">
    <name type="scientific">Polyangium fumosum</name>
    <dbReference type="NCBI Taxonomy" id="889272"/>
    <lineage>
        <taxon>Bacteria</taxon>
        <taxon>Pseudomonadati</taxon>
        <taxon>Myxococcota</taxon>
        <taxon>Polyangia</taxon>
        <taxon>Polyangiales</taxon>
        <taxon>Polyangiaceae</taxon>
        <taxon>Polyangium</taxon>
    </lineage>
</organism>
<dbReference type="RefSeq" id="WP_136927135.1">
    <property type="nucleotide sequence ID" value="NZ_SSMQ01000001.1"/>
</dbReference>
<reference evidence="3 4" key="1">
    <citation type="submission" date="2019-04" db="EMBL/GenBank/DDBJ databases">
        <authorList>
            <person name="Li Y."/>
            <person name="Wang J."/>
        </authorList>
    </citation>
    <scope>NUCLEOTIDE SEQUENCE [LARGE SCALE GENOMIC DNA]</scope>
    <source>
        <strain evidence="3 4">DSM 14668</strain>
    </source>
</reference>
<dbReference type="OrthoDB" id="5504657at2"/>
<sequence length="411" mass="41757">MRVRKKHWLGMAVGGLSLGLALVGACSASGGSGSGSGASEGAGASGASGQGGAGASGGNGPGASGSGGDIFVGSSSGVGGALPDADTCASVSSEATAGKQPADIIIAVDTSGSMSEEIAQVQANLNKFAQLITASGIDVHVVMIADATMCIPAPLGSGSCNGMDEKLPNYRHVVQTVASTDAFQQILSTYPQWKDVLRPNAVKTIAVVSDDDSDMAANTFTNQLLALDPTFQGYKFDAIVSFEGGDQCVFQCAFNCGACPFTCCDKQSPFCEPISASEGKVYKQLVQQTGGVLGNLCIQNFDAVFNDMATAVVSESKISCDYPIPVPPDGTTIDPTKVNVVYTNSNGTKTTIYNVPAGQGGCGNTGGWYYDVPNAPTKISICQNTCAALQGDAGGKLEVLFGCETQIKPPE</sequence>
<keyword evidence="2" id="KW-0732">Signal</keyword>
<protein>
    <submittedName>
        <fullName evidence="3">VWA domain-containing protein</fullName>
    </submittedName>
</protein>
<evidence type="ECO:0000313" key="4">
    <source>
        <dbReference type="Proteomes" id="UP000309215"/>
    </source>
</evidence>
<keyword evidence="4" id="KW-1185">Reference proteome</keyword>
<dbReference type="InterPro" id="IPR036465">
    <property type="entry name" value="vWFA_dom_sf"/>
</dbReference>
<feature type="signal peptide" evidence="2">
    <location>
        <begin position="1"/>
        <end position="28"/>
    </location>
</feature>
<evidence type="ECO:0000313" key="3">
    <source>
        <dbReference type="EMBL" id="TKD13319.1"/>
    </source>
</evidence>
<dbReference type="Gene3D" id="3.40.50.410">
    <property type="entry name" value="von Willebrand factor, type A domain"/>
    <property type="match status" value="1"/>
</dbReference>
<comment type="caution">
    <text evidence="3">The sequence shown here is derived from an EMBL/GenBank/DDBJ whole genome shotgun (WGS) entry which is preliminary data.</text>
</comment>
<dbReference type="EMBL" id="SSMQ01000001">
    <property type="protein sequence ID" value="TKD13319.1"/>
    <property type="molecule type" value="Genomic_DNA"/>
</dbReference>
<dbReference type="Proteomes" id="UP000309215">
    <property type="component" value="Unassembled WGS sequence"/>
</dbReference>
<dbReference type="SUPFAM" id="SSF53300">
    <property type="entry name" value="vWA-like"/>
    <property type="match status" value="1"/>
</dbReference>
<name>A0A4U1JKL4_9BACT</name>
<gene>
    <name evidence="3" type="ORF">E8A74_01860</name>
</gene>
<proteinExistence type="predicted"/>
<feature type="region of interest" description="Disordered" evidence="1">
    <location>
        <begin position="34"/>
        <end position="66"/>
    </location>
</feature>
<evidence type="ECO:0000256" key="2">
    <source>
        <dbReference type="SAM" id="SignalP"/>
    </source>
</evidence>
<dbReference type="PROSITE" id="PS51257">
    <property type="entry name" value="PROKAR_LIPOPROTEIN"/>
    <property type="match status" value="1"/>
</dbReference>
<accession>A0A4U1JKL4</accession>